<reference evidence="28" key="2">
    <citation type="submission" date="2021-01" db="EMBL/GenBank/DDBJ databases">
        <authorList>
            <person name="Schikora-Tamarit M.A."/>
        </authorList>
    </citation>
    <scope>NUCLEOTIDE SEQUENCE</scope>
    <source>
        <strain evidence="28">CBS6075</strain>
    </source>
</reference>
<dbReference type="InterPro" id="IPR014710">
    <property type="entry name" value="RmlC-like_jellyroll"/>
</dbReference>
<feature type="binding site" evidence="26">
    <location>
        <position position="87"/>
    </location>
    <ligand>
        <name>Ni(2+)</name>
        <dbReference type="ChEBI" id="CHEBI:49786"/>
        <note>for nickel-dependent acireductone dioxygenase activity</note>
    </ligand>
</feature>
<dbReference type="EC" id="1.13.11.54" evidence="26"/>
<evidence type="ECO:0000256" key="4">
    <source>
        <dbReference type="ARBA" id="ARBA00022527"/>
    </source>
</evidence>
<comment type="cofactor">
    <cofactor evidence="26">
        <name>Fe(2+)</name>
        <dbReference type="ChEBI" id="CHEBI:29033"/>
    </cofactor>
    <cofactor evidence="26">
        <name>Ni(2+)</name>
        <dbReference type="ChEBI" id="CHEBI:49786"/>
    </cofactor>
    <text evidence="26">Binds either 1 Fe or Ni cation per monomer. Iron-binding promotes an acireductone dioxygenase reaction producing 2-keto-4-methylthiobutyrate, while nickel-binding promotes an acireductone dioxygenase reaction producing 3-(methylsulfanyl)propanoate.</text>
</comment>
<evidence type="ECO:0000256" key="25">
    <source>
        <dbReference type="ARBA" id="ARBA00049280"/>
    </source>
</evidence>
<dbReference type="EC" id="1.13.11.53" evidence="26"/>
<keyword evidence="20" id="KW-0804">Transcription</keyword>
<dbReference type="HAMAP" id="MF_03154">
    <property type="entry name" value="Salvage_MtnD_euk"/>
    <property type="match status" value="1"/>
</dbReference>
<dbReference type="InterPro" id="IPR008271">
    <property type="entry name" value="Ser/Thr_kinase_AS"/>
</dbReference>
<feature type="binding site" evidence="26">
    <location>
        <position position="85"/>
    </location>
    <ligand>
        <name>Fe(2+)</name>
        <dbReference type="ChEBI" id="CHEBI:29033"/>
        <note>for iron-dependent acireductone dioxygenase activity</note>
    </ligand>
</feature>
<keyword evidence="15" id="KW-0142">cGMP-binding</keyword>
<dbReference type="InterPro" id="IPR004313">
    <property type="entry name" value="ARD"/>
</dbReference>
<dbReference type="PROSITE" id="PS00108">
    <property type="entry name" value="PROTEIN_KINASE_ST"/>
    <property type="match status" value="1"/>
</dbReference>
<evidence type="ECO:0000256" key="14">
    <source>
        <dbReference type="ARBA" id="ARBA00022964"/>
    </source>
</evidence>
<feature type="binding site" evidence="26">
    <location>
        <position position="91"/>
    </location>
    <ligand>
        <name>Ni(2+)</name>
        <dbReference type="ChEBI" id="CHEBI:49786"/>
        <note>for nickel-dependent acireductone dioxygenase activity</note>
    </ligand>
</feature>
<dbReference type="PANTHER" id="PTHR24056">
    <property type="entry name" value="CELL DIVISION PROTEIN KINASE"/>
    <property type="match status" value="1"/>
</dbReference>
<dbReference type="FunFam" id="1.10.510.10:FF:000408">
    <property type="entry name" value="Serine/threonine-protein kinase SSN3"/>
    <property type="match status" value="1"/>
</dbReference>
<evidence type="ECO:0000256" key="15">
    <source>
        <dbReference type="ARBA" id="ARBA00022992"/>
    </source>
</evidence>
<dbReference type="OrthoDB" id="6284126at2759"/>
<evidence type="ECO:0000256" key="5">
    <source>
        <dbReference type="ARBA" id="ARBA00022535"/>
    </source>
</evidence>
<dbReference type="Pfam" id="PF00069">
    <property type="entry name" value="Pkinase"/>
    <property type="match status" value="1"/>
</dbReference>
<evidence type="ECO:0000256" key="3">
    <source>
        <dbReference type="ARBA" id="ARBA00022491"/>
    </source>
</evidence>
<dbReference type="Gene3D" id="2.60.120.10">
    <property type="entry name" value="Jelly Rolls"/>
    <property type="match status" value="1"/>
</dbReference>
<evidence type="ECO:0000256" key="1">
    <source>
        <dbReference type="ARBA" id="ARBA00006485"/>
    </source>
</evidence>
<comment type="catalytic activity">
    <reaction evidence="26">
        <text>1,2-dihydroxy-5-(methylsulfanyl)pent-1-en-3-one + O2 = 3-(methylsulfanyl)propanoate + CO + formate + 2 H(+)</text>
        <dbReference type="Rhea" id="RHEA:14161"/>
        <dbReference type="ChEBI" id="CHEBI:15378"/>
        <dbReference type="ChEBI" id="CHEBI:15379"/>
        <dbReference type="ChEBI" id="CHEBI:15740"/>
        <dbReference type="ChEBI" id="CHEBI:17245"/>
        <dbReference type="ChEBI" id="CHEBI:49016"/>
        <dbReference type="ChEBI" id="CHEBI:49252"/>
        <dbReference type="EC" id="1.13.11.53"/>
    </reaction>
</comment>
<keyword evidence="29" id="KW-1185">Reference proteome</keyword>
<keyword evidence="4" id="KW-0723">Serine/threonine-protein kinase</keyword>
<feature type="binding site" evidence="26">
    <location>
        <position position="87"/>
    </location>
    <ligand>
        <name>Fe(2+)</name>
        <dbReference type="ChEBI" id="CHEBI:29033"/>
        <note>for iron-dependent acireductone dioxygenase activity</note>
    </ligand>
</feature>
<keyword evidence="16 26" id="KW-0560">Oxidoreductase</keyword>
<evidence type="ECO:0000256" key="6">
    <source>
        <dbReference type="ARBA" id="ARBA00022596"/>
    </source>
</evidence>
<evidence type="ECO:0000259" key="27">
    <source>
        <dbReference type="PROSITE" id="PS50011"/>
    </source>
</evidence>
<dbReference type="InterPro" id="IPR018811">
    <property type="entry name" value="MRX11"/>
</dbReference>
<evidence type="ECO:0000256" key="22">
    <source>
        <dbReference type="ARBA" id="ARBA00023242"/>
    </source>
</evidence>
<keyword evidence="13" id="KW-0460">Magnesium</keyword>
<accession>A0A9P8NXN0</accession>
<dbReference type="Gene3D" id="1.10.510.10">
    <property type="entry name" value="Transferase(Phosphotransferase) domain 1"/>
    <property type="match status" value="1"/>
</dbReference>
<comment type="catalytic activity">
    <reaction evidence="24">
        <text>L-seryl-[protein] + ATP = O-phospho-L-seryl-[protein] + ADP + H(+)</text>
        <dbReference type="Rhea" id="RHEA:17989"/>
        <dbReference type="Rhea" id="RHEA-COMP:9863"/>
        <dbReference type="Rhea" id="RHEA-COMP:11604"/>
        <dbReference type="ChEBI" id="CHEBI:15378"/>
        <dbReference type="ChEBI" id="CHEBI:29999"/>
        <dbReference type="ChEBI" id="CHEBI:30616"/>
        <dbReference type="ChEBI" id="CHEBI:83421"/>
        <dbReference type="ChEBI" id="CHEBI:456216"/>
        <dbReference type="EC" id="2.7.11.22"/>
    </reaction>
</comment>
<dbReference type="GO" id="GO:0030553">
    <property type="term" value="F:cGMP binding"/>
    <property type="evidence" value="ECO:0007669"/>
    <property type="project" value="UniProtKB-KW"/>
</dbReference>
<dbReference type="InterPro" id="IPR011009">
    <property type="entry name" value="Kinase-like_dom_sf"/>
</dbReference>
<evidence type="ECO:0000256" key="13">
    <source>
        <dbReference type="ARBA" id="ARBA00022842"/>
    </source>
</evidence>
<evidence type="ECO:0000256" key="8">
    <source>
        <dbReference type="ARBA" id="ARBA00022679"/>
    </source>
</evidence>
<dbReference type="GO" id="GO:0010308">
    <property type="term" value="F:acireductone dioxygenase (Ni2+-requiring) activity"/>
    <property type="evidence" value="ECO:0007669"/>
    <property type="project" value="UniProtKB-UniRule"/>
</dbReference>
<feature type="binding site" evidence="26">
    <location>
        <position position="91"/>
    </location>
    <ligand>
        <name>Fe(2+)</name>
        <dbReference type="ChEBI" id="CHEBI:29033"/>
        <note>for iron-dependent acireductone dioxygenase activity</note>
    </ligand>
</feature>
<evidence type="ECO:0000313" key="28">
    <source>
        <dbReference type="EMBL" id="KAH3661329.1"/>
    </source>
</evidence>
<dbReference type="PANTHER" id="PTHR24056:SF495">
    <property type="entry name" value="CYCLIN-DEPENDENT KINASE 8-RELATED"/>
    <property type="match status" value="1"/>
</dbReference>
<keyword evidence="11" id="KW-0418">Kinase</keyword>
<evidence type="ECO:0000256" key="24">
    <source>
        <dbReference type="ARBA" id="ARBA00048367"/>
    </source>
</evidence>
<proteinExistence type="inferred from homology"/>
<organism evidence="28 29">
    <name type="scientific">Ogataea philodendri</name>
    <dbReference type="NCBI Taxonomy" id="1378263"/>
    <lineage>
        <taxon>Eukaryota</taxon>
        <taxon>Fungi</taxon>
        <taxon>Dikarya</taxon>
        <taxon>Ascomycota</taxon>
        <taxon>Saccharomycotina</taxon>
        <taxon>Pichiomycetes</taxon>
        <taxon>Pichiales</taxon>
        <taxon>Pichiaceae</taxon>
        <taxon>Ogataea</taxon>
    </lineage>
</organism>
<dbReference type="GO" id="GO:0005737">
    <property type="term" value="C:cytoplasm"/>
    <property type="evidence" value="ECO:0007669"/>
    <property type="project" value="UniProtKB-SubCell"/>
</dbReference>
<dbReference type="InterPro" id="IPR050108">
    <property type="entry name" value="CDK"/>
</dbReference>
<comment type="similarity">
    <text evidence="1">Belongs to the protein kinase superfamily. CMGC Ser/Thr protein kinase family. CDC2/CDKX subfamily.</text>
</comment>
<keyword evidence="9 26" id="KW-0479">Metal-binding</keyword>
<dbReference type="GO" id="GO:0008353">
    <property type="term" value="F:RNA polymerase II CTD heptapeptide repeat kinase activity"/>
    <property type="evidence" value="ECO:0007669"/>
    <property type="project" value="UniProtKB-EC"/>
</dbReference>
<keyword evidence="12" id="KW-0067">ATP-binding</keyword>
<dbReference type="InterPro" id="IPR027496">
    <property type="entry name" value="ARD_euk"/>
</dbReference>
<keyword evidence="14 26" id="KW-0223">Dioxygenase</keyword>
<comment type="function">
    <text evidence="26">Catalyzes 2 different reactions between oxygen and the acireductone 1,2-dihydroxy-3-keto-5-methylthiopentene (DHK-MTPene) depending upon the metal bound in the active site. Fe-containing acireductone dioxygenase (Fe-ARD) produces formate and 2-keto-4-methylthiobutyrate (KMTB), the alpha-ketoacid precursor of methionine in the methionine recycle pathway. Ni-containing acireductone dioxygenase (Ni-ARD) produces methylthiopropionate, carbon monoxide and formate, and does not lie on the methionine recycle pathway.</text>
</comment>
<dbReference type="Pfam" id="PF10306">
    <property type="entry name" value="FLILHELTA"/>
    <property type="match status" value="1"/>
</dbReference>
<comment type="subcellular location">
    <subcellularLocation>
        <location evidence="26">Cytoplasm</location>
    </subcellularLocation>
    <subcellularLocation>
        <location evidence="26">Nucleus</location>
    </subcellularLocation>
</comment>
<evidence type="ECO:0000256" key="2">
    <source>
        <dbReference type="ARBA" id="ARBA00022490"/>
    </source>
</evidence>
<comment type="caution">
    <text evidence="28">The sequence shown here is derived from an EMBL/GenBank/DDBJ whole genome shotgun (WGS) entry which is preliminary data.</text>
</comment>
<evidence type="ECO:0000256" key="17">
    <source>
        <dbReference type="ARBA" id="ARBA00023004"/>
    </source>
</evidence>
<evidence type="ECO:0000256" key="19">
    <source>
        <dbReference type="ARBA" id="ARBA00023159"/>
    </source>
</evidence>
<dbReference type="CDD" id="cd02232">
    <property type="entry name" value="cupin_ARD"/>
    <property type="match status" value="1"/>
</dbReference>
<keyword evidence="2 26" id="KW-0963">Cytoplasm</keyword>
<evidence type="ECO:0000256" key="23">
    <source>
        <dbReference type="ARBA" id="ARBA00047811"/>
    </source>
</evidence>
<keyword evidence="6 26" id="KW-0533">Nickel</keyword>
<evidence type="ECO:0000256" key="21">
    <source>
        <dbReference type="ARBA" id="ARBA00023167"/>
    </source>
</evidence>
<feature type="binding site" evidence="26">
    <location>
        <position position="130"/>
    </location>
    <ligand>
        <name>Ni(2+)</name>
        <dbReference type="ChEBI" id="CHEBI:49786"/>
        <note>for nickel-dependent acireductone dioxygenase activity</note>
    </ligand>
</feature>
<keyword evidence="19" id="KW-0010">Activator</keyword>
<dbReference type="PROSITE" id="PS50011">
    <property type="entry name" value="PROTEIN_KINASE_DOM"/>
    <property type="match status" value="1"/>
</dbReference>
<dbReference type="GO" id="GO:0016592">
    <property type="term" value="C:mediator complex"/>
    <property type="evidence" value="ECO:0007669"/>
    <property type="project" value="TreeGrafter"/>
</dbReference>
<evidence type="ECO:0000313" key="29">
    <source>
        <dbReference type="Proteomes" id="UP000769157"/>
    </source>
</evidence>
<reference evidence="28" key="1">
    <citation type="journal article" date="2021" name="Open Biol.">
        <title>Shared evolutionary footprints suggest mitochondrial oxidative damage underlies multiple complex I losses in fungi.</title>
        <authorList>
            <person name="Schikora-Tamarit M.A."/>
            <person name="Marcet-Houben M."/>
            <person name="Nosek J."/>
            <person name="Gabaldon T."/>
        </authorList>
    </citation>
    <scope>NUCLEOTIDE SEQUENCE</scope>
    <source>
        <strain evidence="28">CBS6075</strain>
    </source>
</reference>
<keyword evidence="18" id="KW-0805">Transcription regulation</keyword>
<dbReference type="AlphaFoldDB" id="A0A9P8NXN0"/>
<comment type="pathway">
    <text evidence="26">Amino-acid biosynthesis; L-methionine biosynthesis via salvage pathway; L-methionine from S-methyl-5-thio-alpha-D-ribose 1-phosphate: step 5/6.</text>
</comment>
<comment type="catalytic activity">
    <reaction evidence="25">
        <text>[DNA-directed RNA polymerase] + ATP = phospho-[DNA-directed RNA polymerase] + ADP + H(+)</text>
        <dbReference type="Rhea" id="RHEA:10216"/>
        <dbReference type="Rhea" id="RHEA-COMP:11321"/>
        <dbReference type="Rhea" id="RHEA-COMP:11322"/>
        <dbReference type="ChEBI" id="CHEBI:15378"/>
        <dbReference type="ChEBI" id="CHEBI:30616"/>
        <dbReference type="ChEBI" id="CHEBI:43176"/>
        <dbReference type="ChEBI" id="CHEBI:68546"/>
        <dbReference type="ChEBI" id="CHEBI:456216"/>
        <dbReference type="EC" id="2.7.11.23"/>
    </reaction>
</comment>
<feature type="binding site" evidence="26">
    <location>
        <position position="130"/>
    </location>
    <ligand>
        <name>Fe(2+)</name>
        <dbReference type="ChEBI" id="CHEBI:29033"/>
        <note>for iron-dependent acireductone dioxygenase activity</note>
    </ligand>
</feature>
<dbReference type="Proteomes" id="UP000769157">
    <property type="component" value="Unassembled WGS sequence"/>
</dbReference>
<keyword evidence="3" id="KW-0678">Repressor</keyword>
<evidence type="ECO:0000256" key="9">
    <source>
        <dbReference type="ARBA" id="ARBA00022723"/>
    </source>
</evidence>
<dbReference type="GO" id="GO:0019509">
    <property type="term" value="P:L-methionine salvage from methylthioadenosine"/>
    <property type="evidence" value="ECO:0007669"/>
    <property type="project" value="UniProtKB-UniRule"/>
</dbReference>
<evidence type="ECO:0000256" key="20">
    <source>
        <dbReference type="ARBA" id="ARBA00023163"/>
    </source>
</evidence>
<evidence type="ECO:0000256" key="10">
    <source>
        <dbReference type="ARBA" id="ARBA00022741"/>
    </source>
</evidence>
<protein>
    <recommendedName>
        <fullName evidence="26">Acireductone dioxygenase</fullName>
    </recommendedName>
    <alternativeName>
        <fullName evidence="26">Acireductone dioxygenase (Fe(2+)-requiring)</fullName>
        <shortName evidence="26">ARD'</shortName>
        <shortName evidence="26">Fe-ARD</shortName>
        <ecNumber evidence="26">1.13.11.54</ecNumber>
    </alternativeName>
    <alternativeName>
        <fullName evidence="26">Acireductone dioxygenase (Ni(2+)-requiring)</fullName>
        <shortName evidence="26">ARD</shortName>
        <shortName evidence="26">Ni-ARD</shortName>
        <ecNumber evidence="26">1.13.11.53</ecNumber>
    </alternativeName>
</protein>
<feature type="domain" description="Protein kinase" evidence="27">
    <location>
        <begin position="361"/>
        <end position="673"/>
    </location>
</feature>
<dbReference type="FunFam" id="2.60.120.10:FF:000099">
    <property type="entry name" value="1,2-dihydroxy-3-keto-5-methylthiopentene dioxygenase"/>
    <property type="match status" value="1"/>
</dbReference>
<comment type="similarity">
    <text evidence="26">Belongs to the acireductone dioxygenase (ARD) family.</text>
</comment>
<evidence type="ECO:0000256" key="16">
    <source>
        <dbReference type="ARBA" id="ARBA00023002"/>
    </source>
</evidence>
<feature type="binding site" evidence="26">
    <location>
        <position position="85"/>
    </location>
    <ligand>
        <name>Ni(2+)</name>
        <dbReference type="ChEBI" id="CHEBI:49786"/>
        <note>for nickel-dependent acireductone dioxygenase activity</note>
    </ligand>
</feature>
<dbReference type="InterPro" id="IPR000719">
    <property type="entry name" value="Prot_kinase_dom"/>
</dbReference>
<evidence type="ECO:0000256" key="26">
    <source>
        <dbReference type="HAMAP-Rule" id="MF_03154"/>
    </source>
</evidence>
<dbReference type="GO" id="GO:0016151">
    <property type="term" value="F:nickel cation binding"/>
    <property type="evidence" value="ECO:0007669"/>
    <property type="project" value="UniProtKB-UniRule"/>
</dbReference>
<keyword evidence="7 26" id="KW-0028">Amino-acid biosynthesis</keyword>
<dbReference type="EMBL" id="JAEUBE010000487">
    <property type="protein sequence ID" value="KAH3661329.1"/>
    <property type="molecule type" value="Genomic_DNA"/>
</dbReference>
<dbReference type="SUPFAM" id="SSF51182">
    <property type="entry name" value="RmlC-like cupins"/>
    <property type="match status" value="1"/>
</dbReference>
<evidence type="ECO:0000256" key="7">
    <source>
        <dbReference type="ARBA" id="ARBA00022605"/>
    </source>
</evidence>
<keyword evidence="5" id="KW-0140">cGMP</keyword>
<keyword evidence="10" id="KW-0547">Nucleotide-binding</keyword>
<gene>
    <name evidence="26" type="primary">ADI1</name>
    <name evidence="28" type="ORF">OGAPHI_006736</name>
</gene>
<comment type="catalytic activity">
    <reaction evidence="23">
        <text>L-threonyl-[protein] + ATP = O-phospho-L-threonyl-[protein] + ADP + H(+)</text>
        <dbReference type="Rhea" id="RHEA:46608"/>
        <dbReference type="Rhea" id="RHEA-COMP:11060"/>
        <dbReference type="Rhea" id="RHEA-COMP:11605"/>
        <dbReference type="ChEBI" id="CHEBI:15378"/>
        <dbReference type="ChEBI" id="CHEBI:30013"/>
        <dbReference type="ChEBI" id="CHEBI:30616"/>
        <dbReference type="ChEBI" id="CHEBI:61977"/>
        <dbReference type="ChEBI" id="CHEBI:456216"/>
        <dbReference type="EC" id="2.7.11.22"/>
    </reaction>
</comment>
<comment type="catalytic activity">
    <reaction evidence="26">
        <text>1,2-dihydroxy-5-(methylsulfanyl)pent-1-en-3-one + O2 = 4-methylsulfanyl-2-oxobutanoate + formate + 2 H(+)</text>
        <dbReference type="Rhea" id="RHEA:24504"/>
        <dbReference type="ChEBI" id="CHEBI:15378"/>
        <dbReference type="ChEBI" id="CHEBI:15379"/>
        <dbReference type="ChEBI" id="CHEBI:15740"/>
        <dbReference type="ChEBI" id="CHEBI:16723"/>
        <dbReference type="ChEBI" id="CHEBI:49252"/>
        <dbReference type="EC" id="1.13.11.54"/>
    </reaction>
</comment>
<keyword evidence="21 26" id="KW-0486">Methionine biosynthesis</keyword>
<dbReference type="SMART" id="SM00220">
    <property type="entry name" value="S_TKc"/>
    <property type="match status" value="1"/>
</dbReference>
<dbReference type="GO" id="GO:0010309">
    <property type="term" value="F:acireductone dioxygenase [iron(II)-requiring] activity"/>
    <property type="evidence" value="ECO:0007669"/>
    <property type="project" value="UniProtKB-UniRule"/>
</dbReference>
<dbReference type="GO" id="GO:0004693">
    <property type="term" value="F:cyclin-dependent protein serine/threonine kinase activity"/>
    <property type="evidence" value="ECO:0007669"/>
    <property type="project" value="UniProtKB-EC"/>
</dbReference>
<dbReference type="Pfam" id="PF03079">
    <property type="entry name" value="ARD"/>
    <property type="match status" value="1"/>
</dbReference>
<dbReference type="InterPro" id="IPR011051">
    <property type="entry name" value="RmlC_Cupin_sf"/>
</dbReference>
<sequence>MGLFYYHDDLPGDFTEDHNSGEKVSEEQLSKLGVFYRYLETVDEVNEVAKERNYKNRDEIVLSPATFPGGPDALQAKLEVFYREHLHEDEEIRYILDGEGFFDVRDNNDRWVRAKLTKGDLLILPAGIYHRFTLSTSKYVKALRLFKDEPKWVALDRGTTQAETSVSRDELYTLQAPRSFSRDAVRLLSVKPEPQNNVKPLSSFDLKMMEKVSNFEQSGWYRWTPRIFRPYMRGIMTRPLGFGASFLILHELTAIIPFAGLWWWFLHFDWIPLDVPQEFVAKGIDILSRKVINWDIGLVDKTKVVMAGANAYAATKLLLPVRLPISFVFAPLFDSWVMRPIQSAWSRFRNHQSRISVVQKYEILGYIAAGTYGKVYKARGKTKQLGNNLYAIKKFKTDSKDNEVVHYTGISQSAIREMSLCKEVVHKNISKLIEIILERKCIYMVFEFAEHDLLQVIHYHSQPEPRPIPEATLKSAMYQILDGLSFLHQNWVLHRDLKPANIMVTNEGVVKIGDLGLARRFNNPLQSLYSGDKVVVTIWYRAPELLLGARHYTPAIDLWAVGCILAEMFSLRPLFKGEETKMDNKKQVPFQENQLIKILEILGTPTLEKWPSLNNYPEYQQLSKISMFPPNLKAWYHSNGGSNKNCLKLLTSLLEYDPAKRINALESLDHKWFQESPKPTENIFANSPFKYPQRKIKKDDSDILGGQVYANGKRPFGGNSVLFVFWNFHGVELALQHAAFHEMALSLAHSVVDNAVVVIQEDHKERDIWVLFGSNFFDEVSVLLVEHRTAHYHRLAFARCIGSNVGEVFQPAPPIVIGKSDALRHFVDICFRMECIAFHKPASQTLAKALTHCGFARS</sequence>
<dbReference type="GO" id="GO:0005506">
    <property type="term" value="F:iron ion binding"/>
    <property type="evidence" value="ECO:0007669"/>
    <property type="project" value="UniProtKB-UniRule"/>
</dbReference>
<dbReference type="GO" id="GO:0005524">
    <property type="term" value="F:ATP binding"/>
    <property type="evidence" value="ECO:0007669"/>
    <property type="project" value="UniProtKB-KW"/>
</dbReference>
<evidence type="ECO:0000256" key="11">
    <source>
        <dbReference type="ARBA" id="ARBA00022777"/>
    </source>
</evidence>
<keyword evidence="17 26" id="KW-0408">Iron</keyword>
<name>A0A9P8NXN0_9ASCO</name>
<evidence type="ECO:0000256" key="18">
    <source>
        <dbReference type="ARBA" id="ARBA00023015"/>
    </source>
</evidence>
<dbReference type="SUPFAM" id="SSF56112">
    <property type="entry name" value="Protein kinase-like (PK-like)"/>
    <property type="match status" value="1"/>
</dbReference>
<dbReference type="Gene3D" id="3.30.200.20">
    <property type="entry name" value="Phosphorylase Kinase, domain 1"/>
    <property type="match status" value="1"/>
</dbReference>
<keyword evidence="22 26" id="KW-0539">Nucleus</keyword>
<dbReference type="CDD" id="cd07842">
    <property type="entry name" value="STKc_CDK8_like"/>
    <property type="match status" value="1"/>
</dbReference>
<evidence type="ECO:0000256" key="12">
    <source>
        <dbReference type="ARBA" id="ARBA00022840"/>
    </source>
</evidence>
<keyword evidence="8" id="KW-0808">Transferase</keyword>